<dbReference type="PANTHER" id="PTHR23232">
    <property type="entry name" value="KRAB DOMAIN C2H2 ZINC FINGER"/>
    <property type="match status" value="1"/>
</dbReference>
<evidence type="ECO:0000313" key="2">
    <source>
        <dbReference type="Proteomes" id="UP000248480"/>
    </source>
</evidence>
<dbReference type="PROSITE" id="PS50805">
    <property type="entry name" value="KRAB"/>
    <property type="match status" value="1"/>
</dbReference>
<dbReference type="Proteomes" id="UP000248480">
    <property type="component" value="Unplaced"/>
</dbReference>
<reference evidence="3" key="1">
    <citation type="submission" date="2025-08" db="UniProtKB">
        <authorList>
            <consortium name="RefSeq"/>
        </authorList>
    </citation>
    <scope>IDENTIFICATION</scope>
</reference>
<dbReference type="InterPro" id="IPR050169">
    <property type="entry name" value="Krueppel_C2H2_ZnF"/>
</dbReference>
<dbReference type="Pfam" id="PF01352">
    <property type="entry name" value="KRAB"/>
    <property type="match status" value="1"/>
</dbReference>
<evidence type="ECO:0000313" key="3">
    <source>
        <dbReference type="RefSeq" id="XP_023592210.1"/>
    </source>
</evidence>
<sequence>MIKNQESLTYRDVAVDFTWEEWQLLDTAQKDLYRDVMLENFSNLVSVGFQAGKPDALSKLERGEEPWTVEDEIQRQARSAYSDDIKSQLIILPLVYDGNFSSVKNLQDMASSWHHFPDLSDLGREGES</sequence>
<dbReference type="SMART" id="SM00349">
    <property type="entry name" value="KRAB"/>
    <property type="match status" value="1"/>
</dbReference>
<gene>
    <name evidence="3" type="primary">ZNF613</name>
</gene>
<keyword evidence="2" id="KW-1185">Reference proteome</keyword>
<dbReference type="InterPro" id="IPR036051">
    <property type="entry name" value="KRAB_dom_sf"/>
</dbReference>
<dbReference type="PANTHER" id="PTHR23232:SF161">
    <property type="entry name" value="KRAB DOMAIN-CONTAINING PROTEIN"/>
    <property type="match status" value="1"/>
</dbReference>
<organism evidence="2 3">
    <name type="scientific">Trichechus manatus latirostris</name>
    <name type="common">Florida manatee</name>
    <dbReference type="NCBI Taxonomy" id="127582"/>
    <lineage>
        <taxon>Eukaryota</taxon>
        <taxon>Metazoa</taxon>
        <taxon>Chordata</taxon>
        <taxon>Craniata</taxon>
        <taxon>Vertebrata</taxon>
        <taxon>Euteleostomi</taxon>
        <taxon>Mammalia</taxon>
        <taxon>Eutheria</taxon>
        <taxon>Afrotheria</taxon>
        <taxon>Sirenia</taxon>
        <taxon>Trichechidae</taxon>
        <taxon>Trichechus</taxon>
    </lineage>
</organism>
<dbReference type="AlphaFoldDB" id="A0A2Y9RA24"/>
<dbReference type="InterPro" id="IPR001909">
    <property type="entry name" value="KRAB"/>
</dbReference>
<dbReference type="GO" id="GO:0006355">
    <property type="term" value="P:regulation of DNA-templated transcription"/>
    <property type="evidence" value="ECO:0007669"/>
    <property type="project" value="InterPro"/>
</dbReference>
<accession>A0A2Y9RA24</accession>
<evidence type="ECO:0000259" key="1">
    <source>
        <dbReference type="PROSITE" id="PS50805"/>
    </source>
</evidence>
<dbReference type="GeneID" id="101347691"/>
<protein>
    <submittedName>
        <fullName evidence="3">Zinc finger protein 613 isoform X2</fullName>
    </submittedName>
</protein>
<name>A0A2Y9RA24_TRIMA</name>
<feature type="domain" description="KRAB" evidence="1">
    <location>
        <begin position="8"/>
        <end position="79"/>
    </location>
</feature>
<dbReference type="Gene3D" id="6.10.140.140">
    <property type="match status" value="1"/>
</dbReference>
<proteinExistence type="predicted"/>
<dbReference type="CTD" id="79898"/>
<dbReference type="SUPFAM" id="SSF109640">
    <property type="entry name" value="KRAB domain (Kruppel-associated box)"/>
    <property type="match status" value="1"/>
</dbReference>
<dbReference type="CDD" id="cd07765">
    <property type="entry name" value="KRAB_A-box"/>
    <property type="match status" value="1"/>
</dbReference>
<dbReference type="RefSeq" id="XP_023592210.1">
    <property type="nucleotide sequence ID" value="XM_023736442.1"/>
</dbReference>